<dbReference type="PANTHER" id="PTHR47861">
    <property type="entry name" value="FKBP-TYPE PEPTIDYL-PROLYL CIS-TRANS ISOMERASE SLYD"/>
    <property type="match status" value="1"/>
</dbReference>
<evidence type="ECO:0000256" key="7">
    <source>
        <dbReference type="ARBA" id="ARBA00023235"/>
    </source>
</evidence>
<reference evidence="13" key="1">
    <citation type="submission" date="2014-08" db="EMBL/GenBank/DDBJ databases">
        <authorList>
            <person name="Moulin L."/>
        </authorList>
    </citation>
    <scope>NUCLEOTIDE SEQUENCE [LARGE SCALE GENOMIC DNA]</scope>
</reference>
<evidence type="ECO:0000259" key="11">
    <source>
        <dbReference type="PROSITE" id="PS50059"/>
    </source>
</evidence>
<dbReference type="AlphaFoldDB" id="A0A090DLQ2"/>
<dbReference type="GO" id="GO:0003755">
    <property type="term" value="F:peptidyl-prolyl cis-trans isomerase activity"/>
    <property type="evidence" value="ECO:0007669"/>
    <property type="project" value="UniProtKB-UniRule"/>
</dbReference>
<protein>
    <recommendedName>
        <fullName evidence="10">Peptidyl-prolyl cis-trans isomerase</fullName>
        <ecNumber evidence="10">5.2.1.8</ecNumber>
    </recommendedName>
</protein>
<dbReference type="InterPro" id="IPR046357">
    <property type="entry name" value="PPIase_dom_sf"/>
</dbReference>
<keyword evidence="5 9" id="KW-0697">Rotamase</keyword>
<dbReference type="GO" id="GO:0042026">
    <property type="term" value="P:protein refolding"/>
    <property type="evidence" value="ECO:0007669"/>
    <property type="project" value="UniProtKB-ARBA"/>
</dbReference>
<evidence type="ECO:0000256" key="4">
    <source>
        <dbReference type="ARBA" id="ARBA00022490"/>
    </source>
</evidence>
<comment type="subcellular location">
    <subcellularLocation>
        <location evidence="2">Cytoplasm</location>
    </subcellularLocation>
</comment>
<evidence type="ECO:0000256" key="3">
    <source>
        <dbReference type="ARBA" id="ARBA00006577"/>
    </source>
</evidence>
<evidence type="ECO:0000256" key="1">
    <source>
        <dbReference type="ARBA" id="ARBA00000971"/>
    </source>
</evidence>
<dbReference type="EC" id="5.2.1.8" evidence="10"/>
<dbReference type="Pfam" id="PF00254">
    <property type="entry name" value="FKBP_C"/>
    <property type="match status" value="1"/>
</dbReference>
<evidence type="ECO:0000313" key="13">
    <source>
        <dbReference type="Proteomes" id="UP000045285"/>
    </source>
</evidence>
<comment type="catalytic activity">
    <reaction evidence="1 9 10">
        <text>[protein]-peptidylproline (omega=180) = [protein]-peptidylproline (omega=0)</text>
        <dbReference type="Rhea" id="RHEA:16237"/>
        <dbReference type="Rhea" id="RHEA-COMP:10747"/>
        <dbReference type="Rhea" id="RHEA-COMP:10748"/>
        <dbReference type="ChEBI" id="CHEBI:83833"/>
        <dbReference type="ChEBI" id="CHEBI:83834"/>
        <dbReference type="EC" id="5.2.1.8"/>
    </reaction>
</comment>
<comment type="function">
    <text evidence="8">Also involved in hydrogenase metallocenter assembly, probably by participating in the nickel insertion step. This function in hydrogenase biosynthesis requires chaperone activity and the presence of the metal-binding domain, but not PPIase activity.</text>
</comment>
<dbReference type="EMBL" id="CCMZ01000016">
    <property type="protein sequence ID" value="CDX17191.1"/>
    <property type="molecule type" value="Genomic_DNA"/>
</dbReference>
<dbReference type="Gene3D" id="3.10.50.40">
    <property type="match status" value="1"/>
</dbReference>
<dbReference type="PROSITE" id="PS50059">
    <property type="entry name" value="FKBP_PPIASE"/>
    <property type="match status" value="1"/>
</dbReference>
<sequence>MTQAKNGDTVRINYTGRLVDGTQFDSSGSEPLQFTLGEGQVIPGLETHVEGMEVGAKSTVTVPADAAYGPHRPEAVVTIDRTSVPDNINVDIGTRLQARTREGRPMQVTVVGVDDSSVKLDGNHPLAGKDLVFDVELVEIVQAA</sequence>
<keyword evidence="13" id="KW-1185">Reference proteome</keyword>
<evidence type="ECO:0000256" key="8">
    <source>
        <dbReference type="ARBA" id="ARBA00037071"/>
    </source>
</evidence>
<evidence type="ECO:0000256" key="9">
    <source>
        <dbReference type="PROSITE-ProRule" id="PRU00277"/>
    </source>
</evidence>
<dbReference type="SUPFAM" id="SSF54534">
    <property type="entry name" value="FKBP-like"/>
    <property type="match status" value="1"/>
</dbReference>
<evidence type="ECO:0000256" key="2">
    <source>
        <dbReference type="ARBA" id="ARBA00004496"/>
    </source>
</evidence>
<evidence type="ECO:0000256" key="10">
    <source>
        <dbReference type="RuleBase" id="RU003915"/>
    </source>
</evidence>
<keyword evidence="4" id="KW-0963">Cytoplasm</keyword>
<comment type="similarity">
    <text evidence="3 10">Belongs to the FKBP-type PPIase family.</text>
</comment>
<dbReference type="STRING" id="69974.MPLDJ20_140308"/>
<keyword evidence="6" id="KW-0143">Chaperone</keyword>
<dbReference type="InterPro" id="IPR001179">
    <property type="entry name" value="PPIase_FKBP_dom"/>
</dbReference>
<dbReference type="Proteomes" id="UP000045285">
    <property type="component" value="Unassembled WGS sequence"/>
</dbReference>
<feature type="domain" description="PPIase FKBP-type" evidence="11">
    <location>
        <begin position="7"/>
        <end position="100"/>
    </location>
</feature>
<evidence type="ECO:0000313" key="12">
    <source>
        <dbReference type="EMBL" id="CDX17191.1"/>
    </source>
</evidence>
<keyword evidence="7 9" id="KW-0413">Isomerase</keyword>
<dbReference type="PANTHER" id="PTHR47861:SF3">
    <property type="entry name" value="FKBP-TYPE PEPTIDYL-PROLYL CIS-TRANS ISOMERASE SLYD"/>
    <property type="match status" value="1"/>
</dbReference>
<proteinExistence type="inferred from homology"/>
<evidence type="ECO:0000256" key="6">
    <source>
        <dbReference type="ARBA" id="ARBA00023186"/>
    </source>
</evidence>
<organism evidence="12 13">
    <name type="scientific">Mesorhizobium plurifarium</name>
    <dbReference type="NCBI Taxonomy" id="69974"/>
    <lineage>
        <taxon>Bacteria</taxon>
        <taxon>Pseudomonadati</taxon>
        <taxon>Pseudomonadota</taxon>
        <taxon>Alphaproteobacteria</taxon>
        <taxon>Hyphomicrobiales</taxon>
        <taxon>Phyllobacteriaceae</taxon>
        <taxon>Mesorhizobium</taxon>
    </lineage>
</organism>
<accession>A0A090DLQ2</accession>
<dbReference type="GO" id="GO:0005737">
    <property type="term" value="C:cytoplasm"/>
    <property type="evidence" value="ECO:0007669"/>
    <property type="project" value="UniProtKB-SubCell"/>
</dbReference>
<evidence type="ECO:0000256" key="5">
    <source>
        <dbReference type="ARBA" id="ARBA00023110"/>
    </source>
</evidence>
<gene>
    <name evidence="12" type="ORF">MPL3356_230086</name>
</gene>
<name>A0A090DLQ2_MESPL</name>